<keyword evidence="2" id="KW-1185">Reference proteome</keyword>
<gene>
    <name evidence="1" type="ORF">EMPG_12663</name>
</gene>
<dbReference type="EMBL" id="LDEV01001044">
    <property type="protein sequence ID" value="KLJ12278.1"/>
    <property type="molecule type" value="Genomic_DNA"/>
</dbReference>
<organism evidence="1 2">
    <name type="scientific">Blastomyces silverae</name>
    <dbReference type="NCBI Taxonomy" id="2060906"/>
    <lineage>
        <taxon>Eukaryota</taxon>
        <taxon>Fungi</taxon>
        <taxon>Dikarya</taxon>
        <taxon>Ascomycota</taxon>
        <taxon>Pezizomycotina</taxon>
        <taxon>Eurotiomycetes</taxon>
        <taxon>Eurotiomycetidae</taxon>
        <taxon>Onygenales</taxon>
        <taxon>Ajellomycetaceae</taxon>
        <taxon>Blastomyces</taxon>
    </lineage>
</organism>
<sequence length="102" mass="11925">MLENNKKHKEEFINETHHLSEIVLKEVEIIIAILSQIEVQLVNINIHSDIVIINKVIKTAEVKLFSFLIYINSKTILLINNKHQLHSIILLSDKDNDFRMQV</sequence>
<protein>
    <submittedName>
        <fullName evidence="1">Uncharacterized protein</fullName>
    </submittedName>
</protein>
<evidence type="ECO:0000313" key="1">
    <source>
        <dbReference type="EMBL" id="KLJ12278.1"/>
    </source>
</evidence>
<accession>A0A0H1BMB0</accession>
<proteinExistence type="predicted"/>
<evidence type="ECO:0000313" key="2">
    <source>
        <dbReference type="Proteomes" id="UP000053573"/>
    </source>
</evidence>
<dbReference type="AlphaFoldDB" id="A0A0H1BMB0"/>
<reference evidence="2" key="1">
    <citation type="journal article" date="2015" name="PLoS Genet.">
        <title>The dynamic genome and transcriptome of the human fungal pathogen Blastomyces and close relative Emmonsia.</title>
        <authorList>
            <person name="Munoz J.F."/>
            <person name="Gauthier G.M."/>
            <person name="Desjardins C.A."/>
            <person name="Gallo J.E."/>
            <person name="Holder J."/>
            <person name="Sullivan T.D."/>
            <person name="Marty A.J."/>
            <person name="Carmen J.C."/>
            <person name="Chen Z."/>
            <person name="Ding L."/>
            <person name="Gujja S."/>
            <person name="Magrini V."/>
            <person name="Misas E."/>
            <person name="Mitreva M."/>
            <person name="Priest M."/>
            <person name="Saif S."/>
            <person name="Whiston E.A."/>
            <person name="Young S."/>
            <person name="Zeng Q."/>
            <person name="Goldman W.E."/>
            <person name="Mardis E.R."/>
            <person name="Taylor J.W."/>
            <person name="McEwen J.G."/>
            <person name="Clay O.K."/>
            <person name="Klein B.S."/>
            <person name="Cuomo C.A."/>
        </authorList>
    </citation>
    <scope>NUCLEOTIDE SEQUENCE [LARGE SCALE GENOMIC DNA]</scope>
    <source>
        <strain evidence="2">UAMH 139</strain>
    </source>
</reference>
<name>A0A0H1BMB0_9EURO</name>
<comment type="caution">
    <text evidence="1">The sequence shown here is derived from an EMBL/GenBank/DDBJ whole genome shotgun (WGS) entry which is preliminary data.</text>
</comment>
<dbReference type="Proteomes" id="UP000053573">
    <property type="component" value="Unassembled WGS sequence"/>
</dbReference>